<organism evidence="2 3">
    <name type="scientific">Triparma laevis f. longispina</name>
    <dbReference type="NCBI Taxonomy" id="1714387"/>
    <lineage>
        <taxon>Eukaryota</taxon>
        <taxon>Sar</taxon>
        <taxon>Stramenopiles</taxon>
        <taxon>Ochrophyta</taxon>
        <taxon>Bolidophyceae</taxon>
        <taxon>Parmales</taxon>
        <taxon>Triparmaceae</taxon>
        <taxon>Triparma</taxon>
    </lineage>
</organism>
<evidence type="ECO:0000313" key="3">
    <source>
        <dbReference type="Proteomes" id="UP001165122"/>
    </source>
</evidence>
<feature type="region of interest" description="Disordered" evidence="1">
    <location>
        <begin position="1"/>
        <end position="88"/>
    </location>
</feature>
<accession>A0A9W7CK84</accession>
<dbReference type="EMBL" id="BRXW01000110">
    <property type="protein sequence ID" value="GMI07230.1"/>
    <property type="molecule type" value="Genomic_DNA"/>
</dbReference>
<comment type="caution">
    <text evidence="2">The sequence shown here is derived from an EMBL/GenBank/DDBJ whole genome shotgun (WGS) entry which is preliminary data.</text>
</comment>
<feature type="compositionally biased region" description="Low complexity" evidence="1">
    <location>
        <begin position="22"/>
        <end position="34"/>
    </location>
</feature>
<protein>
    <submittedName>
        <fullName evidence="2">Uncharacterized protein</fullName>
    </submittedName>
</protein>
<dbReference type="AlphaFoldDB" id="A0A9W7CK84"/>
<sequence length="162" mass="18098">MPVFNFDSEPDSDEDFVFQPRQQQQQQQQQQSYSSDEEASESSESESEEESEDEDEEAQIAAAGDDGDDFTRAKNPLFGPDATLTPSNRKQIEGYLVIESVEKARLAINQVELDIKETPTFLEAKGMFFPGIDVLDEDHVRPAQRGANDASLAAPRIKNILN</sequence>
<reference evidence="3" key="1">
    <citation type="journal article" date="2023" name="Commun. Biol.">
        <title>Genome analysis of Parmales, the sister group of diatoms, reveals the evolutionary specialization of diatoms from phago-mixotrophs to photoautotrophs.</title>
        <authorList>
            <person name="Ban H."/>
            <person name="Sato S."/>
            <person name="Yoshikawa S."/>
            <person name="Yamada K."/>
            <person name="Nakamura Y."/>
            <person name="Ichinomiya M."/>
            <person name="Sato N."/>
            <person name="Blanc-Mathieu R."/>
            <person name="Endo H."/>
            <person name="Kuwata A."/>
            <person name="Ogata H."/>
        </authorList>
    </citation>
    <scope>NUCLEOTIDE SEQUENCE [LARGE SCALE GENOMIC DNA]</scope>
    <source>
        <strain evidence="3">NIES 3700</strain>
    </source>
</reference>
<evidence type="ECO:0000313" key="2">
    <source>
        <dbReference type="EMBL" id="GMI07230.1"/>
    </source>
</evidence>
<dbReference type="Proteomes" id="UP001165122">
    <property type="component" value="Unassembled WGS sequence"/>
</dbReference>
<keyword evidence="3" id="KW-1185">Reference proteome</keyword>
<feature type="compositionally biased region" description="Acidic residues" evidence="1">
    <location>
        <begin position="35"/>
        <end position="58"/>
    </location>
</feature>
<evidence type="ECO:0000256" key="1">
    <source>
        <dbReference type="SAM" id="MobiDB-lite"/>
    </source>
</evidence>
<gene>
    <name evidence="2" type="ORF">TrLO_g6074</name>
</gene>
<name>A0A9W7CK84_9STRA</name>
<proteinExistence type="predicted"/>